<dbReference type="Gene3D" id="3.40.50.720">
    <property type="entry name" value="NAD(P)-binding Rossmann-like Domain"/>
    <property type="match status" value="2"/>
</dbReference>
<dbReference type="Pfam" id="PF05222">
    <property type="entry name" value="AlaDh_PNT_N"/>
    <property type="match status" value="1"/>
</dbReference>
<dbReference type="Proteomes" id="UP001056455">
    <property type="component" value="Chromosome"/>
</dbReference>
<feature type="domain" description="Alanine dehydrogenase/pyridine nucleotide transhydrogenase NAD(H)-binding" evidence="6">
    <location>
        <begin position="148"/>
        <end position="296"/>
    </location>
</feature>
<gene>
    <name evidence="8" type="primary">ald</name>
    <name evidence="8" type="ORF">NF556_04155</name>
</gene>
<dbReference type="PANTHER" id="PTHR42795">
    <property type="entry name" value="ALANINE DEHYDROGENASE"/>
    <property type="match status" value="1"/>
</dbReference>
<sequence>MRIGVPREIKNREGRVALTPIGVHELVSHGHEVLIERDAGADSHILDDDYAAAGAQILERAEDVWAAELVLKVKEPLPEEYDRMHEGQVLFTYLHLAANAELTRELVNRKVTAIAYETVQLPSGALPLLYPMSEVAGCLAPQVGAHSLLRANGGRGVLMGGVGGVASAKVVIIGAGVSGQNAANIAVGMGADVTLLDTDVEKLRTAFWRTQNRVTGLASSELTLQETVREADLVIGAVLLPGAAAPKLISNDLVAQMKPGSVLVDIAIDQGGCFQDSHVTTHDDPTYEVHNSLFYCVGNMPGAVPHTSTYALTNATLPYAVALADRGWAPALRDNPSLARGLSTHAGQLTNAAVGHAVGIDAVPVDAVLA</sequence>
<reference evidence="8" key="1">
    <citation type="submission" date="2022-06" db="EMBL/GenBank/DDBJ databases">
        <title>Ornithinimicrobium HY1793.</title>
        <authorList>
            <person name="Huang Y."/>
        </authorList>
    </citation>
    <scope>NUCLEOTIDE SEQUENCE</scope>
    <source>
        <strain evidence="8">HY1793</strain>
    </source>
</reference>
<comment type="pathway">
    <text evidence="1 5">Amino-acid degradation; L-alanine degradation via dehydrogenase pathway; NH(3) and pyruvate from L-alanine: step 1/1.</text>
</comment>
<proteinExistence type="inferred from homology"/>
<dbReference type="PIRSF" id="PIRSF000183">
    <property type="entry name" value="Alanine_dh"/>
    <property type="match status" value="1"/>
</dbReference>
<dbReference type="SUPFAM" id="SSF51735">
    <property type="entry name" value="NAD(P)-binding Rossmann-fold domains"/>
    <property type="match status" value="1"/>
</dbReference>
<dbReference type="SMART" id="SM01002">
    <property type="entry name" value="AlaDh_PNT_C"/>
    <property type="match status" value="1"/>
</dbReference>
<comment type="catalytic activity">
    <reaction evidence="5">
        <text>L-alanine + NAD(+) + H2O = pyruvate + NH4(+) + NADH + H(+)</text>
        <dbReference type="Rhea" id="RHEA:18405"/>
        <dbReference type="ChEBI" id="CHEBI:15361"/>
        <dbReference type="ChEBI" id="CHEBI:15377"/>
        <dbReference type="ChEBI" id="CHEBI:15378"/>
        <dbReference type="ChEBI" id="CHEBI:28938"/>
        <dbReference type="ChEBI" id="CHEBI:57540"/>
        <dbReference type="ChEBI" id="CHEBI:57945"/>
        <dbReference type="ChEBI" id="CHEBI:57972"/>
        <dbReference type="EC" id="1.4.1.1"/>
    </reaction>
</comment>
<keyword evidence="4 5" id="KW-0560">Oxidoreductase</keyword>
<dbReference type="Pfam" id="PF01262">
    <property type="entry name" value="AlaDh_PNT_C"/>
    <property type="match status" value="1"/>
</dbReference>
<evidence type="ECO:0000256" key="2">
    <source>
        <dbReference type="ARBA" id="ARBA00005689"/>
    </source>
</evidence>
<keyword evidence="5" id="KW-0520">NAD</keyword>
<evidence type="ECO:0000313" key="9">
    <source>
        <dbReference type="Proteomes" id="UP001056455"/>
    </source>
</evidence>
<comment type="function">
    <text evidence="5">Catalyzes the reversible reductive amination of pyruvate to L-alanine.</text>
</comment>
<dbReference type="SUPFAM" id="SSF52283">
    <property type="entry name" value="Formate/glycerate dehydrogenase catalytic domain-like"/>
    <property type="match status" value="1"/>
</dbReference>
<organism evidence="8 9">
    <name type="scientific">Ornithinimicrobium faecis</name>
    <dbReference type="NCBI Taxonomy" id="2934158"/>
    <lineage>
        <taxon>Bacteria</taxon>
        <taxon>Bacillati</taxon>
        <taxon>Actinomycetota</taxon>
        <taxon>Actinomycetes</taxon>
        <taxon>Micrococcales</taxon>
        <taxon>Ornithinimicrobiaceae</taxon>
        <taxon>Ornithinimicrobium</taxon>
    </lineage>
</organism>
<evidence type="ECO:0000313" key="8">
    <source>
        <dbReference type="EMBL" id="USQ80855.1"/>
    </source>
</evidence>
<evidence type="ECO:0000259" key="7">
    <source>
        <dbReference type="SMART" id="SM01003"/>
    </source>
</evidence>
<comment type="similarity">
    <text evidence="2 5">Belongs to the AlaDH/PNT family.</text>
</comment>
<protein>
    <recommendedName>
        <fullName evidence="3 5">Alanine dehydrogenase</fullName>
        <ecNumber evidence="3 5">1.4.1.1</ecNumber>
    </recommendedName>
</protein>
<evidence type="ECO:0000256" key="4">
    <source>
        <dbReference type="ARBA" id="ARBA00023002"/>
    </source>
</evidence>
<dbReference type="RefSeq" id="WP_252594243.1">
    <property type="nucleotide sequence ID" value="NZ_CP099489.1"/>
</dbReference>
<dbReference type="InterPro" id="IPR007698">
    <property type="entry name" value="AlaDH/PNT_NAD(H)-bd"/>
</dbReference>
<evidence type="ECO:0000259" key="6">
    <source>
        <dbReference type="SMART" id="SM01002"/>
    </source>
</evidence>
<dbReference type="EC" id="1.4.1.1" evidence="3 5"/>
<feature type="domain" description="Alanine dehydrogenase/pyridine nucleotide transhydrogenase N-terminal" evidence="7">
    <location>
        <begin position="4"/>
        <end position="136"/>
    </location>
</feature>
<dbReference type="EMBL" id="CP099489">
    <property type="protein sequence ID" value="USQ80855.1"/>
    <property type="molecule type" value="Genomic_DNA"/>
</dbReference>
<dbReference type="InterPro" id="IPR007886">
    <property type="entry name" value="AlaDH/PNT_N"/>
</dbReference>
<name>A0ABY4YX94_9MICO</name>
<dbReference type="InterPro" id="IPR036291">
    <property type="entry name" value="NAD(P)-bd_dom_sf"/>
</dbReference>
<dbReference type="CDD" id="cd05305">
    <property type="entry name" value="L-AlaDH"/>
    <property type="match status" value="1"/>
</dbReference>
<keyword evidence="9" id="KW-1185">Reference proteome</keyword>
<accession>A0ABY4YX94</accession>
<dbReference type="InterPro" id="IPR008141">
    <property type="entry name" value="Ala_DH"/>
</dbReference>
<dbReference type="PANTHER" id="PTHR42795:SF1">
    <property type="entry name" value="ALANINE DEHYDROGENASE"/>
    <property type="match status" value="1"/>
</dbReference>
<evidence type="ECO:0000256" key="3">
    <source>
        <dbReference type="ARBA" id="ARBA00012897"/>
    </source>
</evidence>
<evidence type="ECO:0000256" key="5">
    <source>
        <dbReference type="PIRNR" id="PIRNR000183"/>
    </source>
</evidence>
<dbReference type="GO" id="GO:0000286">
    <property type="term" value="F:alanine dehydrogenase activity"/>
    <property type="evidence" value="ECO:0007669"/>
    <property type="project" value="UniProtKB-EC"/>
</dbReference>
<evidence type="ECO:0000256" key="1">
    <source>
        <dbReference type="ARBA" id="ARBA00005206"/>
    </source>
</evidence>
<dbReference type="SMART" id="SM01003">
    <property type="entry name" value="AlaDh_PNT_N"/>
    <property type="match status" value="1"/>
</dbReference>
<dbReference type="NCBIfam" id="TIGR00518">
    <property type="entry name" value="alaDH"/>
    <property type="match status" value="1"/>
</dbReference>